<dbReference type="EMBL" id="JAIUJR010000001">
    <property type="protein sequence ID" value="MCA0131316.1"/>
    <property type="molecule type" value="Genomic_DNA"/>
</dbReference>
<evidence type="ECO:0000313" key="3">
    <source>
        <dbReference type="Proteomes" id="UP001198901"/>
    </source>
</evidence>
<keyword evidence="1" id="KW-1133">Transmembrane helix</keyword>
<organism evidence="2 3">
    <name type="scientific">Winogradskyella alexanderae</name>
    <dbReference type="NCBI Taxonomy" id="2877123"/>
    <lineage>
        <taxon>Bacteria</taxon>
        <taxon>Pseudomonadati</taxon>
        <taxon>Bacteroidota</taxon>
        <taxon>Flavobacteriia</taxon>
        <taxon>Flavobacteriales</taxon>
        <taxon>Flavobacteriaceae</taxon>
        <taxon>Winogradskyella</taxon>
    </lineage>
</organism>
<gene>
    <name evidence="2" type="ORF">LBU54_01880</name>
</gene>
<keyword evidence="3" id="KW-1185">Reference proteome</keyword>
<sequence>MKLTKEEVQFIDKYLKEGGIKYWDIRLEMVDHLVSDIESYEGSADFKTLFLQSLKNANWAKNLNEVNTNSWKSTNKIYRSKHTKELLSILKNPIYIIGILGFYSGFTWVTNLFPLILRPLSFAVLLAPMIVMVYELIRSWRMKLGHSINMNYGFFYFSFGIIMMNLPIQFLPKEYLNIWLPIVMTVYLILAIAGYRVYKFAFKEVLKMKN</sequence>
<name>A0ABS7XQJ9_9FLAO</name>
<reference evidence="3" key="1">
    <citation type="submission" date="2023-07" db="EMBL/GenBank/DDBJ databases">
        <authorList>
            <person name="Yue Y."/>
        </authorList>
    </citation>
    <scope>NUCLEOTIDE SEQUENCE [LARGE SCALE GENOMIC DNA]</scope>
    <source>
        <strain evidence="3">D23</strain>
    </source>
</reference>
<dbReference type="Proteomes" id="UP001198901">
    <property type="component" value="Unassembled WGS sequence"/>
</dbReference>
<feature type="transmembrane region" description="Helical" evidence="1">
    <location>
        <begin position="115"/>
        <end position="134"/>
    </location>
</feature>
<keyword evidence="1" id="KW-0812">Transmembrane</keyword>
<feature type="transmembrane region" description="Helical" evidence="1">
    <location>
        <begin position="89"/>
        <end position="109"/>
    </location>
</feature>
<accession>A0ABS7XQJ9</accession>
<dbReference type="RefSeq" id="WP_224524884.1">
    <property type="nucleotide sequence ID" value="NZ_JAIUJR010000001.1"/>
</dbReference>
<proteinExistence type="predicted"/>
<evidence type="ECO:0008006" key="4">
    <source>
        <dbReference type="Google" id="ProtNLM"/>
    </source>
</evidence>
<comment type="caution">
    <text evidence="2">The sequence shown here is derived from an EMBL/GenBank/DDBJ whole genome shotgun (WGS) entry which is preliminary data.</text>
</comment>
<evidence type="ECO:0000256" key="1">
    <source>
        <dbReference type="SAM" id="Phobius"/>
    </source>
</evidence>
<feature type="transmembrane region" description="Helical" evidence="1">
    <location>
        <begin position="178"/>
        <end position="198"/>
    </location>
</feature>
<evidence type="ECO:0000313" key="2">
    <source>
        <dbReference type="EMBL" id="MCA0131316.1"/>
    </source>
</evidence>
<feature type="transmembrane region" description="Helical" evidence="1">
    <location>
        <begin position="154"/>
        <end position="172"/>
    </location>
</feature>
<protein>
    <recommendedName>
        <fullName evidence="4">DUF1129 family protein</fullName>
    </recommendedName>
</protein>
<keyword evidence="1" id="KW-0472">Membrane</keyword>